<keyword evidence="8 11" id="KW-0472">Membrane</keyword>
<feature type="transmembrane region" description="Helical" evidence="11">
    <location>
        <begin position="434"/>
        <end position="454"/>
    </location>
</feature>
<dbReference type="GO" id="GO:0006631">
    <property type="term" value="P:fatty acid metabolic process"/>
    <property type="evidence" value="ECO:0007669"/>
    <property type="project" value="UniProtKB-KW"/>
</dbReference>
<comment type="pathway">
    <text evidence="2">Lipid metabolism; fatty acid beta-oxidation.</text>
</comment>
<comment type="subcellular location">
    <subcellularLocation>
        <location evidence="1">Membrane</location>
        <topology evidence="1">Multi-pass membrane protein</topology>
    </subcellularLocation>
</comment>
<dbReference type="InterPro" id="IPR001753">
    <property type="entry name" value="Enoyl-CoA_hydra/iso"/>
</dbReference>
<feature type="region of interest" description="Disordered" evidence="10">
    <location>
        <begin position="538"/>
        <end position="584"/>
    </location>
</feature>
<evidence type="ECO:0000256" key="6">
    <source>
        <dbReference type="ARBA" id="ARBA00022989"/>
    </source>
</evidence>
<feature type="transmembrane region" description="Helical" evidence="11">
    <location>
        <begin position="676"/>
        <end position="696"/>
    </location>
</feature>
<dbReference type="GO" id="GO:0005886">
    <property type="term" value="C:plasma membrane"/>
    <property type="evidence" value="ECO:0007669"/>
    <property type="project" value="TreeGrafter"/>
</dbReference>
<feature type="transmembrane region" description="Helical" evidence="11">
    <location>
        <begin position="408"/>
        <end position="428"/>
    </location>
</feature>
<evidence type="ECO:0000256" key="3">
    <source>
        <dbReference type="ARBA" id="ARBA00005254"/>
    </source>
</evidence>
<keyword evidence="14" id="KW-1185">Reference proteome</keyword>
<reference evidence="13" key="1">
    <citation type="submission" date="2023-03" db="EMBL/GenBank/DDBJ databases">
        <title>Mating type loci evolution in Malassezia.</title>
        <authorList>
            <person name="Coelho M.A."/>
        </authorList>
    </citation>
    <scope>NUCLEOTIDE SEQUENCE</scope>
    <source>
        <strain evidence="13">CBS 9431</strain>
    </source>
</reference>
<feature type="transmembrane region" description="Helical" evidence="11">
    <location>
        <begin position="161"/>
        <end position="181"/>
    </location>
</feature>
<feature type="transmembrane region" description="Helical" evidence="11">
    <location>
        <begin position="329"/>
        <end position="351"/>
    </location>
</feature>
<evidence type="ECO:0000313" key="13">
    <source>
        <dbReference type="EMBL" id="WFD39032.1"/>
    </source>
</evidence>
<evidence type="ECO:0000256" key="2">
    <source>
        <dbReference type="ARBA" id="ARBA00005005"/>
    </source>
</evidence>
<keyword evidence="7" id="KW-0443">Lipid metabolism</keyword>
<accession>A0AAF0F1Y4</accession>
<dbReference type="Gene3D" id="3.90.226.10">
    <property type="entry name" value="2-enoyl-CoA Hydratase, Chain A, domain 1"/>
    <property type="match status" value="1"/>
</dbReference>
<protein>
    <recommendedName>
        <fullName evidence="12">Major facilitator superfamily (MFS) profile domain-containing protein</fullName>
    </recommendedName>
</protein>
<evidence type="ECO:0000256" key="8">
    <source>
        <dbReference type="ARBA" id="ARBA00023136"/>
    </source>
</evidence>
<feature type="transmembrane region" description="Helical" evidence="11">
    <location>
        <begin position="134"/>
        <end position="154"/>
    </location>
</feature>
<dbReference type="GeneID" id="85225651"/>
<dbReference type="InterPro" id="IPR029045">
    <property type="entry name" value="ClpP/crotonase-like_dom_sf"/>
</dbReference>
<proteinExistence type="inferred from homology"/>
<evidence type="ECO:0000256" key="4">
    <source>
        <dbReference type="ARBA" id="ARBA00022692"/>
    </source>
</evidence>
<dbReference type="PANTHER" id="PTHR23502:SF60">
    <property type="entry name" value="MAJOR FACILITATOR SUPERFAMILY (MFS) PROFILE DOMAIN-CONTAINING PROTEIN-RELATED"/>
    <property type="match status" value="1"/>
</dbReference>
<sequence>MLSEALEQWENSDVARAKLYDSRLEATFEDGKEEEEEQQDDLEKTSTIHSLPPKPVDKKRGGQGPERDPFLVTWESTNSEKENPRTWSYWYKVRVLALYAIFGGVGPWVSSMVSSASNIIGEELHFKSSTEQNLMIAIFLLAFVFGPLIAAPISEAVGRRLVVLVCNVLFIVFNISCAVSQTSTQMIVLRFFTGFFGGAMIPIGGGCVTDLFEPHQRGQTMAMYSIMPVLGPCLAPVVSGWIIQGWGEDRWRWIFWTSTFFAVAVQVTGMLFTRESYAPVLLKVKATRLRKDTGDQRYHTIFEKKSESLSEKAQRILLRPVIFITTEPVVLFPGLYMSIVYGCFYLLIAALPRVFQGKYQFPVGIASMHNLALGVGLIICGQIEGYIIDVLYRKMCKWKGNARPEYKLPMLMVLVFVTPSGLLLFGWTAFYHKIWIAPDIGLAMVGAALVGTTLQVQMYMADLMGIYSASAISATLALQALGGADNPATPHEYPPTHSKERRSSFSSLLHAPSYVTEALEQWQDKDAARGALYESRLEATFEDDDSDEQELEEDQDLERKSTRTSVLPKPVDKKKGGEGPERDPFLVTWESTNSEHENPRTWTYWYKLRVLAFFATFSGVGPWASSMASPASDALHVYLGFDTSVERSLVIGIFLLAFAIGPLISGPISETIGRRLVVLVCNAIFIIFNIGCAVAKTPAQMIVLRFFAGFFSGAMIPMGGGSITDMFEPHQRGMAMSLYSMVPVLGPCLGPVVSGWIIQGWGEDKWPWIFWTSTMAAGLIEIVGLIFTRESYAPVLLKSKARKLRKETGDTRYHTMFEKKTETLSEKIQRILLRPVIFLTTELSVLLPAIYLSIIYGCFYLLIASLPRVFQGIYQYPTGIASLHNLALGVGLIVFGQVEGFMIDFTYKKMCKKHGNARPEYKLPMLMVTVFISPCALILFGWTAYYKQPWIAPDIGLVMMGTSVIATILQVQMYMADLMGIYAASAISATLSMRSLFGFAFCLINEPLYSTLDVNWGTSLLALICVIFGIPSPFLLYKYGPYLRARSKYCIKDEPPLAVYLGYEKPEFFKLQWLAEHVLGVAFDRPPVNAFNVAMWTEMHHIFRRIRMDTDVRAVVLYSDGKCFTAGLDLSDSVLSDAMEKGDAARVGIVLRELIERFQQSISSIEECERPVIGVPHGHCIGLAIDILAAADIRYAVKDASFSIREAAVGLAADIGTLQRFPKIVGNDSWVRELAYTARFFPATEAYQMGFVSKVLDTKEAAMKSAIATASSIAQVSPVAVNGTKQSLIYSRDHGVGEGLQFMQYLNAAALQTEDLGVSMQAAMTKSKPKFSKL</sequence>
<feature type="transmembrane region" description="Helical" evidence="11">
    <location>
        <begin position="923"/>
        <end position="944"/>
    </location>
</feature>
<dbReference type="SUPFAM" id="SSF103473">
    <property type="entry name" value="MFS general substrate transporter"/>
    <property type="match status" value="2"/>
</dbReference>
<evidence type="ECO:0000256" key="11">
    <source>
        <dbReference type="SAM" id="Phobius"/>
    </source>
</evidence>
<organism evidence="13 14">
    <name type="scientific">Malassezia japonica</name>
    <dbReference type="NCBI Taxonomy" id="223818"/>
    <lineage>
        <taxon>Eukaryota</taxon>
        <taxon>Fungi</taxon>
        <taxon>Dikarya</taxon>
        <taxon>Basidiomycota</taxon>
        <taxon>Ustilaginomycotina</taxon>
        <taxon>Malasseziomycetes</taxon>
        <taxon>Malasseziales</taxon>
        <taxon>Malasseziaceae</taxon>
        <taxon>Malassezia</taxon>
    </lineage>
</organism>
<dbReference type="FunFam" id="1.10.12.10:FF:000004">
    <property type="entry name" value="Delta3,5-delta2,4-dienoyl-CoA isomerase"/>
    <property type="match status" value="1"/>
</dbReference>
<keyword evidence="5" id="KW-0276">Fatty acid metabolism</keyword>
<dbReference type="Gene3D" id="1.20.1250.20">
    <property type="entry name" value="MFS general substrate transporter like domains"/>
    <property type="match status" value="2"/>
</dbReference>
<dbReference type="Pfam" id="PF07690">
    <property type="entry name" value="MFS_1"/>
    <property type="match status" value="2"/>
</dbReference>
<evidence type="ECO:0000259" key="12">
    <source>
        <dbReference type="PROSITE" id="PS50850"/>
    </source>
</evidence>
<dbReference type="InterPro" id="IPR011701">
    <property type="entry name" value="MFS"/>
</dbReference>
<keyword evidence="9" id="KW-0413">Isomerase</keyword>
<feature type="transmembrane region" description="Helical" evidence="11">
    <location>
        <begin position="253"/>
        <end position="273"/>
    </location>
</feature>
<dbReference type="InterPro" id="IPR014748">
    <property type="entry name" value="Enoyl-CoA_hydra_C"/>
</dbReference>
<feature type="transmembrane region" description="Helical" evidence="11">
    <location>
        <begin position="736"/>
        <end position="762"/>
    </location>
</feature>
<feature type="transmembrane region" description="Helical" evidence="11">
    <location>
        <begin position="702"/>
        <end position="724"/>
    </location>
</feature>
<evidence type="ECO:0000256" key="5">
    <source>
        <dbReference type="ARBA" id="ARBA00022832"/>
    </source>
</evidence>
<comment type="similarity">
    <text evidence="3">Belongs to the enoyl-CoA hydratase/isomerase family.</text>
</comment>
<dbReference type="EMBL" id="CP119960">
    <property type="protein sequence ID" value="WFD39032.1"/>
    <property type="molecule type" value="Genomic_DNA"/>
</dbReference>
<dbReference type="FunFam" id="1.20.1250.20:FF:000011">
    <property type="entry name" value="MFS multidrug transporter, putative"/>
    <property type="match status" value="2"/>
</dbReference>
<feature type="transmembrane region" description="Helical" evidence="11">
    <location>
        <begin position="648"/>
        <end position="664"/>
    </location>
</feature>
<evidence type="ECO:0000256" key="7">
    <source>
        <dbReference type="ARBA" id="ARBA00023098"/>
    </source>
</evidence>
<dbReference type="Pfam" id="PF00378">
    <property type="entry name" value="ECH_1"/>
    <property type="match status" value="1"/>
</dbReference>
<feature type="transmembrane region" description="Helical" evidence="11">
    <location>
        <begin position="950"/>
        <end position="969"/>
    </location>
</feature>
<feature type="transmembrane region" description="Helical" evidence="11">
    <location>
        <begin position="883"/>
        <end position="902"/>
    </location>
</feature>
<dbReference type="CDD" id="cd17323">
    <property type="entry name" value="MFS_Tpo1_MDR_like"/>
    <property type="match status" value="1"/>
</dbReference>
<feature type="transmembrane region" description="Helical" evidence="11">
    <location>
        <begin position="371"/>
        <end position="388"/>
    </location>
</feature>
<evidence type="ECO:0000256" key="9">
    <source>
        <dbReference type="ARBA" id="ARBA00023235"/>
    </source>
</evidence>
<dbReference type="InterPro" id="IPR036259">
    <property type="entry name" value="MFS_trans_sf"/>
</dbReference>
<feature type="transmembrane region" description="Helical" evidence="11">
    <location>
        <begin position="836"/>
        <end position="863"/>
    </location>
</feature>
<evidence type="ECO:0000256" key="1">
    <source>
        <dbReference type="ARBA" id="ARBA00004141"/>
    </source>
</evidence>
<evidence type="ECO:0000313" key="14">
    <source>
        <dbReference type="Proteomes" id="UP001217754"/>
    </source>
</evidence>
<keyword evidence="6 11" id="KW-1133">Transmembrane helix</keyword>
<feature type="transmembrane region" description="Helical" evidence="11">
    <location>
        <begin position="768"/>
        <end position="788"/>
    </location>
</feature>
<evidence type="ECO:0000256" key="10">
    <source>
        <dbReference type="SAM" id="MobiDB-lite"/>
    </source>
</evidence>
<dbReference type="SUPFAM" id="SSF52096">
    <property type="entry name" value="ClpP/crotonase"/>
    <property type="match status" value="1"/>
</dbReference>
<dbReference type="GO" id="GO:0022857">
    <property type="term" value="F:transmembrane transporter activity"/>
    <property type="evidence" value="ECO:0007669"/>
    <property type="project" value="InterPro"/>
</dbReference>
<gene>
    <name evidence="13" type="ORF">MJAP1_002002</name>
</gene>
<name>A0AAF0F1Y4_9BASI</name>
<dbReference type="CDD" id="cd06558">
    <property type="entry name" value="crotonase-like"/>
    <property type="match status" value="1"/>
</dbReference>
<feature type="transmembrane region" description="Helical" evidence="11">
    <location>
        <begin position="224"/>
        <end position="247"/>
    </location>
</feature>
<feature type="domain" description="Major facilitator superfamily (MFS) profile" evidence="12">
    <location>
        <begin position="92"/>
        <end position="792"/>
    </location>
</feature>
<feature type="compositionally biased region" description="Basic and acidic residues" evidence="10">
    <location>
        <begin position="570"/>
        <end position="584"/>
    </location>
</feature>
<feature type="transmembrane region" description="Helical" evidence="11">
    <location>
        <begin position="95"/>
        <end position="114"/>
    </location>
</feature>
<dbReference type="Proteomes" id="UP001217754">
    <property type="component" value="Chromosome 3"/>
</dbReference>
<dbReference type="PANTHER" id="PTHR23502">
    <property type="entry name" value="MAJOR FACILITATOR SUPERFAMILY"/>
    <property type="match status" value="1"/>
</dbReference>
<feature type="transmembrane region" description="Helical" evidence="11">
    <location>
        <begin position="610"/>
        <end position="628"/>
    </location>
</feature>
<dbReference type="PROSITE" id="PS50850">
    <property type="entry name" value="MFS"/>
    <property type="match status" value="1"/>
</dbReference>
<dbReference type="Gene3D" id="1.10.12.10">
    <property type="entry name" value="Lyase 2-enoyl-coa Hydratase, Chain A, domain 2"/>
    <property type="match status" value="1"/>
</dbReference>
<feature type="compositionally biased region" description="Basic and acidic residues" evidence="10">
    <location>
        <begin position="55"/>
        <end position="69"/>
    </location>
</feature>
<feature type="transmembrane region" description="Helical" evidence="11">
    <location>
        <begin position="187"/>
        <end position="212"/>
    </location>
</feature>
<dbReference type="RefSeq" id="XP_060121929.1">
    <property type="nucleotide sequence ID" value="XM_060265946.1"/>
</dbReference>
<feature type="transmembrane region" description="Helical" evidence="11">
    <location>
        <begin position="1016"/>
        <end position="1037"/>
    </location>
</feature>
<dbReference type="InterPro" id="IPR020846">
    <property type="entry name" value="MFS_dom"/>
</dbReference>
<feature type="transmembrane region" description="Helical" evidence="11">
    <location>
        <begin position="981"/>
        <end position="1004"/>
    </location>
</feature>
<feature type="compositionally biased region" description="Acidic residues" evidence="10">
    <location>
        <begin position="31"/>
        <end position="40"/>
    </location>
</feature>
<keyword evidence="4 11" id="KW-0812">Transmembrane</keyword>
<dbReference type="GO" id="GO:0016853">
    <property type="term" value="F:isomerase activity"/>
    <property type="evidence" value="ECO:0007669"/>
    <property type="project" value="UniProtKB-KW"/>
</dbReference>
<feature type="compositionally biased region" description="Acidic residues" evidence="10">
    <location>
        <begin position="540"/>
        <end position="556"/>
    </location>
</feature>
<feature type="region of interest" description="Disordered" evidence="10">
    <location>
        <begin position="27"/>
        <end position="70"/>
    </location>
</feature>